<evidence type="ECO:0000313" key="1">
    <source>
        <dbReference type="EMBL" id="GFR65293.1"/>
    </source>
</evidence>
<protein>
    <submittedName>
        <fullName evidence="1">Uncharacterized protein</fullName>
    </submittedName>
</protein>
<comment type="caution">
    <text evidence="1">The sequence shown here is derived from an EMBL/GenBank/DDBJ whole genome shotgun (WGS) entry which is preliminary data.</text>
</comment>
<sequence length="106" mass="11481">MPYEAASKNIDLLGPIGSNISNPRTPEPLLCYWSSTGVPRVVFAPGFIRPVTEDCLFNCGLTETEGQYHRTGPEPGTDPLTAVHSTSLLIFRNSLFSDSNNIAGLQ</sequence>
<organism evidence="1 2">
    <name type="scientific">Elysia marginata</name>
    <dbReference type="NCBI Taxonomy" id="1093978"/>
    <lineage>
        <taxon>Eukaryota</taxon>
        <taxon>Metazoa</taxon>
        <taxon>Spiralia</taxon>
        <taxon>Lophotrochozoa</taxon>
        <taxon>Mollusca</taxon>
        <taxon>Gastropoda</taxon>
        <taxon>Heterobranchia</taxon>
        <taxon>Euthyneura</taxon>
        <taxon>Panpulmonata</taxon>
        <taxon>Sacoglossa</taxon>
        <taxon>Placobranchoidea</taxon>
        <taxon>Plakobranchidae</taxon>
        <taxon>Elysia</taxon>
    </lineage>
</organism>
<accession>A0AAV4EW79</accession>
<proteinExistence type="predicted"/>
<gene>
    <name evidence="1" type="ORF">ElyMa_001943700</name>
</gene>
<dbReference type="EMBL" id="BMAT01003943">
    <property type="protein sequence ID" value="GFR65293.1"/>
    <property type="molecule type" value="Genomic_DNA"/>
</dbReference>
<dbReference type="AlphaFoldDB" id="A0AAV4EW79"/>
<name>A0AAV4EW79_9GAST</name>
<keyword evidence="2" id="KW-1185">Reference proteome</keyword>
<dbReference type="Proteomes" id="UP000762676">
    <property type="component" value="Unassembled WGS sequence"/>
</dbReference>
<evidence type="ECO:0000313" key="2">
    <source>
        <dbReference type="Proteomes" id="UP000762676"/>
    </source>
</evidence>
<reference evidence="1 2" key="1">
    <citation type="journal article" date="2021" name="Elife">
        <title>Chloroplast acquisition without the gene transfer in kleptoplastic sea slugs, Plakobranchus ocellatus.</title>
        <authorList>
            <person name="Maeda T."/>
            <person name="Takahashi S."/>
            <person name="Yoshida T."/>
            <person name="Shimamura S."/>
            <person name="Takaki Y."/>
            <person name="Nagai Y."/>
            <person name="Toyoda A."/>
            <person name="Suzuki Y."/>
            <person name="Arimoto A."/>
            <person name="Ishii H."/>
            <person name="Satoh N."/>
            <person name="Nishiyama T."/>
            <person name="Hasebe M."/>
            <person name="Maruyama T."/>
            <person name="Minagawa J."/>
            <person name="Obokata J."/>
            <person name="Shigenobu S."/>
        </authorList>
    </citation>
    <scope>NUCLEOTIDE SEQUENCE [LARGE SCALE GENOMIC DNA]</scope>
</reference>